<feature type="non-terminal residue" evidence="3">
    <location>
        <position position="1"/>
    </location>
</feature>
<organism evidence="3">
    <name type="scientific">Schistocephalus solidus</name>
    <name type="common">Tapeworm</name>
    <dbReference type="NCBI Taxonomy" id="70667"/>
    <lineage>
        <taxon>Eukaryota</taxon>
        <taxon>Metazoa</taxon>
        <taxon>Spiralia</taxon>
        <taxon>Lophotrochozoa</taxon>
        <taxon>Platyhelminthes</taxon>
        <taxon>Cestoda</taxon>
        <taxon>Eucestoda</taxon>
        <taxon>Diphyllobothriidea</taxon>
        <taxon>Diphyllobothriidae</taxon>
        <taxon>Schistocephalus</taxon>
    </lineage>
</organism>
<feature type="compositionally biased region" description="Polar residues" evidence="1">
    <location>
        <begin position="18"/>
        <end position="29"/>
    </location>
</feature>
<sequence length="187" mass="21119">HGYNSSPNFRENTPKAFTPNSMGTDSLSSVREKRRTRARRRLSAQADKLLLFLHSLFPFSVYAVLIYQQFLLTETSAVENTVFAGYWVGGMGILLQLSLISWPILPNSELLLFSFAAIEAACALIGGIMTLVWDRKQHFIGGVSLASVVFTILPMYLTITSLRYTSKSRKEETEVHEKFNRDDSDLF</sequence>
<feature type="transmembrane region" description="Helical" evidence="2">
    <location>
        <begin position="112"/>
        <end position="133"/>
    </location>
</feature>
<keyword evidence="2" id="KW-1133">Transmembrane helix</keyword>
<keyword evidence="2" id="KW-0472">Membrane</keyword>
<feature type="transmembrane region" description="Helical" evidence="2">
    <location>
        <begin position="49"/>
        <end position="72"/>
    </location>
</feature>
<feature type="transmembrane region" description="Helical" evidence="2">
    <location>
        <begin position="139"/>
        <end position="159"/>
    </location>
</feature>
<proteinExistence type="predicted"/>
<feature type="transmembrane region" description="Helical" evidence="2">
    <location>
        <begin position="84"/>
        <end position="105"/>
    </location>
</feature>
<evidence type="ECO:0000256" key="2">
    <source>
        <dbReference type="SAM" id="Phobius"/>
    </source>
</evidence>
<keyword evidence="2" id="KW-0812">Transmembrane</keyword>
<accession>A0A0X3PJU7</accession>
<gene>
    <name evidence="3" type="ORF">TR123268</name>
</gene>
<dbReference type="AlphaFoldDB" id="A0A0X3PJU7"/>
<dbReference type="EMBL" id="GEEE01011277">
    <property type="protein sequence ID" value="JAP51948.1"/>
    <property type="molecule type" value="Transcribed_RNA"/>
</dbReference>
<evidence type="ECO:0000256" key="1">
    <source>
        <dbReference type="SAM" id="MobiDB-lite"/>
    </source>
</evidence>
<name>A0A0X3PJU7_SCHSO</name>
<evidence type="ECO:0000313" key="3">
    <source>
        <dbReference type="EMBL" id="JAP51948.1"/>
    </source>
</evidence>
<protein>
    <submittedName>
        <fullName evidence="3">Uncharacterized protein</fullName>
    </submittedName>
</protein>
<reference evidence="3" key="1">
    <citation type="submission" date="2016-01" db="EMBL/GenBank/DDBJ databases">
        <title>Reference transcriptome for the parasite Schistocephalus solidus: insights into the molecular evolution of parasitism.</title>
        <authorList>
            <person name="Hebert F.O."/>
            <person name="Grambauer S."/>
            <person name="Barber I."/>
            <person name="Landry C.R."/>
            <person name="Aubin-Horth N."/>
        </authorList>
    </citation>
    <scope>NUCLEOTIDE SEQUENCE</scope>
</reference>
<feature type="region of interest" description="Disordered" evidence="1">
    <location>
        <begin position="1"/>
        <end position="33"/>
    </location>
</feature>
<feature type="compositionally biased region" description="Polar residues" evidence="1">
    <location>
        <begin position="1"/>
        <end position="11"/>
    </location>
</feature>